<dbReference type="RefSeq" id="WP_330089331.1">
    <property type="nucleotide sequence ID" value="NZ_JAUGZK010000021.1"/>
</dbReference>
<accession>A0ABU7JK03</accession>
<name>A0ABU7JK03_9GAMM</name>
<evidence type="ECO:0000313" key="2">
    <source>
        <dbReference type="EMBL" id="MEE2026023.1"/>
    </source>
</evidence>
<keyword evidence="3" id="KW-1185">Reference proteome</keyword>
<dbReference type="Proteomes" id="UP001339167">
    <property type="component" value="Unassembled WGS sequence"/>
</dbReference>
<evidence type="ECO:0000256" key="1">
    <source>
        <dbReference type="SAM" id="SignalP"/>
    </source>
</evidence>
<comment type="caution">
    <text evidence="2">The sequence shown here is derived from an EMBL/GenBank/DDBJ whole genome shotgun (WGS) entry which is preliminary data.</text>
</comment>
<feature type="chain" id="PRO_5045176442" evidence="1">
    <location>
        <begin position="33"/>
        <end position="295"/>
    </location>
</feature>
<feature type="signal peptide" evidence="1">
    <location>
        <begin position="1"/>
        <end position="32"/>
    </location>
</feature>
<protein>
    <submittedName>
        <fullName evidence="2">Uncharacterized protein</fullName>
    </submittedName>
</protein>
<evidence type="ECO:0000313" key="3">
    <source>
        <dbReference type="Proteomes" id="UP001339167"/>
    </source>
</evidence>
<sequence>MFVLRDVRVASHRLLTLPAFFMAAVVSQSLIAATPGSLNAVDNSSTHSLCVMGNQGLQHAQAVNGPATLTAVDSLTKANADFMAIVVKSLHDRFAAGDLTVIEDMSVASSASMAMASPQLTTAFSGLMLQNYCSADEFAVSGCATRITPAAMPGAADARYQRLNTKVDDGSYVRRIEAGPTEQGPWQEEYRIEGKVGDLGTISFIFSDAKGGERFDYQRSESGEESVRLTSESTNFYIQETSHCHGRLDYDSRTEDEHITLKSAWQFNSGKTTGQLIYRQVSLADGEVVERSFRW</sequence>
<proteinExistence type="predicted"/>
<dbReference type="EMBL" id="JAUGZK010000021">
    <property type="protein sequence ID" value="MEE2026023.1"/>
    <property type="molecule type" value="Genomic_DNA"/>
</dbReference>
<organism evidence="2 3">
    <name type="scientific">Alkalimonas mucilaginosa</name>
    <dbReference type="NCBI Taxonomy" id="3057676"/>
    <lineage>
        <taxon>Bacteria</taxon>
        <taxon>Pseudomonadati</taxon>
        <taxon>Pseudomonadota</taxon>
        <taxon>Gammaproteobacteria</taxon>
        <taxon>Alkalimonas</taxon>
    </lineage>
</organism>
<reference evidence="2 3" key="1">
    <citation type="submission" date="2023-06" db="EMBL/GenBank/DDBJ databases">
        <title>Alkalimonas sp., MEB004 an alkaliphilic bacterium isolated from Lonar Lake, India.</title>
        <authorList>
            <person name="Joshi A."/>
            <person name="Thite S."/>
        </authorList>
    </citation>
    <scope>NUCLEOTIDE SEQUENCE [LARGE SCALE GENOMIC DNA]</scope>
    <source>
        <strain evidence="2 3">MEB004</strain>
    </source>
</reference>
<keyword evidence="1" id="KW-0732">Signal</keyword>
<gene>
    <name evidence="2" type="ORF">QWF21_17435</name>
</gene>